<feature type="region of interest" description="Disordered" evidence="1">
    <location>
        <begin position="333"/>
        <end position="382"/>
    </location>
</feature>
<feature type="compositionally biased region" description="Polar residues" evidence="1">
    <location>
        <begin position="251"/>
        <end position="278"/>
    </location>
</feature>
<accession>A0A397FYJ9</accession>
<gene>
    <name evidence="2" type="ORF">Glove_851g22</name>
</gene>
<organism evidence="2 3">
    <name type="scientific">Diversispora epigaea</name>
    <dbReference type="NCBI Taxonomy" id="1348612"/>
    <lineage>
        <taxon>Eukaryota</taxon>
        <taxon>Fungi</taxon>
        <taxon>Fungi incertae sedis</taxon>
        <taxon>Mucoromycota</taxon>
        <taxon>Glomeromycotina</taxon>
        <taxon>Glomeromycetes</taxon>
        <taxon>Diversisporales</taxon>
        <taxon>Diversisporaceae</taxon>
        <taxon>Diversispora</taxon>
    </lineage>
</organism>
<keyword evidence="3" id="KW-1185">Reference proteome</keyword>
<comment type="caution">
    <text evidence="2">The sequence shown here is derived from an EMBL/GenBank/DDBJ whole genome shotgun (WGS) entry which is preliminary data.</text>
</comment>
<dbReference type="AlphaFoldDB" id="A0A397FYJ9"/>
<reference evidence="2 3" key="1">
    <citation type="submission" date="2018-08" db="EMBL/GenBank/DDBJ databases">
        <title>Genome and evolution of the arbuscular mycorrhizal fungus Diversispora epigaea (formerly Glomus versiforme) and its bacterial endosymbionts.</title>
        <authorList>
            <person name="Sun X."/>
            <person name="Fei Z."/>
            <person name="Harrison M."/>
        </authorList>
    </citation>
    <scope>NUCLEOTIDE SEQUENCE [LARGE SCALE GENOMIC DNA]</scope>
    <source>
        <strain evidence="2 3">IT104</strain>
    </source>
</reference>
<feature type="compositionally biased region" description="Polar residues" evidence="1">
    <location>
        <begin position="358"/>
        <end position="374"/>
    </location>
</feature>
<name>A0A397FYJ9_9GLOM</name>
<protein>
    <submittedName>
        <fullName evidence="2">Uncharacterized protein</fullName>
    </submittedName>
</protein>
<evidence type="ECO:0000313" key="3">
    <source>
        <dbReference type="Proteomes" id="UP000266861"/>
    </source>
</evidence>
<dbReference type="Proteomes" id="UP000266861">
    <property type="component" value="Unassembled WGS sequence"/>
</dbReference>
<evidence type="ECO:0000256" key="1">
    <source>
        <dbReference type="SAM" id="MobiDB-lite"/>
    </source>
</evidence>
<feature type="region of interest" description="Disordered" evidence="1">
    <location>
        <begin position="250"/>
        <end position="286"/>
    </location>
</feature>
<sequence>MTTFFETIAHINSKEGSASKLITGTATYKTQSKKFIDFTYRLFPETAPEECENFNVGEVVFIAGKFCYDLATEKSAAGIVVCYDKQSTFISKNSRKMETVNFPQTRPLITFSAVCESKMSKIDFCITEYKNDEIKNLNMKSNIYGCMSHKDLPHFFSIAYKHNQLRWAHLNIQLNKRYFITGVLNRFIVENDPLLTRLVVCATEIDYDTFSAHTTTTNIFHNSATKNQIIVDDVSHDLTDTLIQSKRKRNVSFSEPNSPNNISKKPIKNQQMSITSVSSDDEENKSEIKEILPYPSTLTSQKSHPIITPIQNPMQQYHEPQTPQPNAFIIDETSEAPKSKQTRKKRTPTKKEVKQPVKKNNNVQGIATNQLFRNENNKRVPTLTKDMSEVEEIMDTSDVE</sequence>
<proteinExistence type="predicted"/>
<dbReference type="EMBL" id="PQFF01000618">
    <property type="protein sequence ID" value="RHZ43842.1"/>
    <property type="molecule type" value="Genomic_DNA"/>
</dbReference>
<evidence type="ECO:0000313" key="2">
    <source>
        <dbReference type="EMBL" id="RHZ43842.1"/>
    </source>
</evidence>